<dbReference type="PANTHER" id="PTHR14027">
    <property type="entry name" value="RNA POLYMERASE-ASSOCIATED PROTEIN CTR9"/>
    <property type="match status" value="1"/>
</dbReference>
<evidence type="ECO:0000313" key="6">
    <source>
        <dbReference type="Proteomes" id="UP000054937"/>
    </source>
</evidence>
<dbReference type="InterPro" id="IPR031101">
    <property type="entry name" value="Ctr9"/>
</dbReference>
<keyword evidence="6" id="KW-1185">Reference proteome</keyword>
<protein>
    <recommendedName>
        <fullName evidence="7">Tetratricopeptide repeat protein</fullName>
    </recommendedName>
</protein>
<dbReference type="OMA" id="EHWLTIA"/>
<evidence type="ECO:0000256" key="1">
    <source>
        <dbReference type="ARBA" id="ARBA00022737"/>
    </source>
</evidence>
<dbReference type="PANTHER" id="PTHR14027:SF2">
    <property type="entry name" value="RNA POLYMERASE-ASSOCIATED PROTEIN CTR9 HOMOLOG"/>
    <property type="match status" value="1"/>
</dbReference>
<sequence length="1114" mass="131442">MATENQFQKWLEILQQQDLSFPAHELGQDYGQFLAFLTRNNIPLKKWHQLLVSFYEHNKIDDFQGVYKYLTQFEFKQQKNNNKQGNNDKVDIMICQASLLLEQYIRAETKEKQDEISKEFNQILNQVDKIIPDCSKYFTTIGFFNFYKGDLSLARTYFENPTTVKDDTIVPQIGLAQLEYSQKNYNAALKLLKQALKQCPNAPAGIRISMGYCFNALKKYELASMSFKRVLEMDPNSIEAKLGLANLAYRKKEYEQYFQLIEQAFALDNKNILVLYNLLQHYLMKGKDLDQEKITKIATIGLEQVKSFPKILRFEENIRNDVIEIKSYFLSALGYIEQIKKNIPNAIKYYRAALQISKQNYLASYCLAQLSIENQTLNEALNYMEQPYLTFSKTYQELVYDFYKPLAYLYQKNAMFNNIREDKIKQFYEKAIMYNPQDYEVLIEYAQILSEKLPEKALIYFERAAEILKKQNQENGEQFICPEIFNNISVLCLQNQDFEKATFFLEEAIKNVKKYSDDPIREGMCMCTLLFNLGCAYSEQFQFDKSNEQFENILSINKYYIEAYNRIAYNHYQQGAYQKALETCEKAVQFYEANKKLRILKIDTILCLKVYIECLLEEESSAKQTFGMINELVSGSKKSDLYVDLFRVCQDYNTSTLMRDIYEKMKKYFGNFTDYVSKIIQSDEPNNIHAAHIVSILMAEYGKLKESKEMINSLKDFFKNHPKMIYNMGHIEFLMKNFSQAVIEYKKFQSKLNSYNEQTQTQIALSHLLNKDYKNAKRTAIKSILHNPESLKNRQNYNVVLYKKYEDLNIACYNNNTVIDALKDQFKQIEREAEEQEQRRIKQKFMEQQALEAQKQSNLERLKQKAEEEELKKLEKKRRIQLALERQAEVLRGIQEEEEKNLQNVKQEEPRKGGRKNSYSGDSFIEEDMPDFDIKQDKKKNKKDQKNKKKQKKYYSSDDEEDKIFQDSDLDDFEKENNKLKPLKTINKKSVSIFSDDDEVNNNNNNNKQEKEKEMDLEKPKKKLKKNNYSDDESENNYANLLDDEDDLNSGKNGNKQKNNDSNKFISNNNKKNQIDSDVDDIFNSDDDNEKNKDNSNNNKNDTNNMDEEIYQSE</sequence>
<name>A0A0V0Q9G9_PSEPJ</name>
<dbReference type="Pfam" id="PF13374">
    <property type="entry name" value="TPR_10"/>
    <property type="match status" value="1"/>
</dbReference>
<feature type="repeat" description="TPR" evidence="3">
    <location>
        <begin position="204"/>
        <end position="237"/>
    </location>
</feature>
<dbReference type="SUPFAM" id="SSF48452">
    <property type="entry name" value="TPR-like"/>
    <property type="match status" value="4"/>
</dbReference>
<accession>A0A0V0Q9G9</accession>
<dbReference type="Proteomes" id="UP000054937">
    <property type="component" value="Unassembled WGS sequence"/>
</dbReference>
<evidence type="ECO:0000256" key="3">
    <source>
        <dbReference type="PROSITE-ProRule" id="PRU00339"/>
    </source>
</evidence>
<proteinExistence type="predicted"/>
<dbReference type="GO" id="GO:0016593">
    <property type="term" value="C:Cdc73/Paf1 complex"/>
    <property type="evidence" value="ECO:0007669"/>
    <property type="project" value="TreeGrafter"/>
</dbReference>
<dbReference type="GO" id="GO:0006368">
    <property type="term" value="P:transcription elongation by RNA polymerase II"/>
    <property type="evidence" value="ECO:0007669"/>
    <property type="project" value="TreeGrafter"/>
</dbReference>
<feature type="compositionally biased region" description="Acidic residues" evidence="4">
    <location>
        <begin position="957"/>
        <end position="974"/>
    </location>
</feature>
<dbReference type="EMBL" id="LDAU01000226">
    <property type="protein sequence ID" value="KRW98867.1"/>
    <property type="molecule type" value="Genomic_DNA"/>
</dbReference>
<feature type="compositionally biased region" description="Acidic residues" evidence="4">
    <location>
        <begin position="1105"/>
        <end position="1114"/>
    </location>
</feature>
<keyword evidence="1" id="KW-0677">Repeat</keyword>
<dbReference type="SMART" id="SM00028">
    <property type="entry name" value="TPR"/>
    <property type="match status" value="9"/>
</dbReference>
<dbReference type="OrthoDB" id="298574at2759"/>
<dbReference type="InParanoid" id="A0A0V0Q9G9"/>
<feature type="region of interest" description="Disordered" evidence="4">
    <location>
        <begin position="900"/>
        <end position="1114"/>
    </location>
</feature>
<feature type="compositionally biased region" description="Acidic residues" evidence="4">
    <location>
        <begin position="1077"/>
        <end position="1089"/>
    </location>
</feature>
<dbReference type="InterPro" id="IPR019734">
    <property type="entry name" value="TPR_rpt"/>
</dbReference>
<keyword evidence="2 3" id="KW-0802">TPR repeat</keyword>
<comment type="caution">
    <text evidence="5">The sequence shown here is derived from an EMBL/GenBank/DDBJ whole genome shotgun (WGS) entry which is preliminary data.</text>
</comment>
<feature type="compositionally biased region" description="Low complexity" evidence="4">
    <location>
        <begin position="1095"/>
        <end position="1104"/>
    </location>
</feature>
<dbReference type="GO" id="GO:0000993">
    <property type="term" value="F:RNA polymerase II complex binding"/>
    <property type="evidence" value="ECO:0007669"/>
    <property type="project" value="TreeGrafter"/>
</dbReference>
<dbReference type="GO" id="GO:0006355">
    <property type="term" value="P:regulation of DNA-templated transcription"/>
    <property type="evidence" value="ECO:0007669"/>
    <property type="project" value="InterPro"/>
</dbReference>
<dbReference type="InterPro" id="IPR011990">
    <property type="entry name" value="TPR-like_helical_dom_sf"/>
</dbReference>
<feature type="compositionally biased region" description="Basic residues" evidence="4">
    <location>
        <begin position="937"/>
        <end position="953"/>
    </location>
</feature>
<reference evidence="5 6" key="1">
    <citation type="journal article" date="2015" name="Sci. Rep.">
        <title>Genome of the facultative scuticociliatosis pathogen Pseudocohnilembus persalinus provides insight into its virulence through horizontal gene transfer.</title>
        <authorList>
            <person name="Xiong J."/>
            <person name="Wang G."/>
            <person name="Cheng J."/>
            <person name="Tian M."/>
            <person name="Pan X."/>
            <person name="Warren A."/>
            <person name="Jiang C."/>
            <person name="Yuan D."/>
            <person name="Miao W."/>
        </authorList>
    </citation>
    <scope>NUCLEOTIDE SEQUENCE [LARGE SCALE GENOMIC DNA]</scope>
    <source>
        <strain evidence="5">36N120E</strain>
    </source>
</reference>
<dbReference type="PROSITE" id="PS50005">
    <property type="entry name" value="TPR"/>
    <property type="match status" value="2"/>
</dbReference>
<dbReference type="Pfam" id="PF13181">
    <property type="entry name" value="TPR_8"/>
    <property type="match status" value="1"/>
</dbReference>
<evidence type="ECO:0000256" key="4">
    <source>
        <dbReference type="SAM" id="MobiDB-lite"/>
    </source>
</evidence>
<evidence type="ECO:0008006" key="7">
    <source>
        <dbReference type="Google" id="ProtNLM"/>
    </source>
</evidence>
<organism evidence="5 6">
    <name type="scientific">Pseudocohnilembus persalinus</name>
    <name type="common">Ciliate</name>
    <dbReference type="NCBI Taxonomy" id="266149"/>
    <lineage>
        <taxon>Eukaryota</taxon>
        <taxon>Sar</taxon>
        <taxon>Alveolata</taxon>
        <taxon>Ciliophora</taxon>
        <taxon>Intramacronucleata</taxon>
        <taxon>Oligohymenophorea</taxon>
        <taxon>Scuticociliatia</taxon>
        <taxon>Philasterida</taxon>
        <taxon>Pseudocohnilembidae</taxon>
        <taxon>Pseudocohnilembus</taxon>
    </lineage>
</organism>
<dbReference type="Gene3D" id="1.25.40.10">
    <property type="entry name" value="Tetratricopeptide repeat domain"/>
    <property type="match status" value="3"/>
</dbReference>
<dbReference type="AlphaFoldDB" id="A0A0V0Q9G9"/>
<evidence type="ECO:0000256" key="2">
    <source>
        <dbReference type="ARBA" id="ARBA00022803"/>
    </source>
</evidence>
<evidence type="ECO:0000313" key="5">
    <source>
        <dbReference type="EMBL" id="KRW98867.1"/>
    </source>
</evidence>
<feature type="repeat" description="TPR" evidence="3">
    <location>
        <begin position="561"/>
        <end position="594"/>
    </location>
</feature>
<feature type="compositionally biased region" description="Basic and acidic residues" evidence="4">
    <location>
        <begin position="1008"/>
        <end position="1019"/>
    </location>
</feature>
<feature type="compositionally biased region" description="Low complexity" evidence="4">
    <location>
        <begin position="1050"/>
        <end position="1072"/>
    </location>
</feature>
<gene>
    <name evidence="5" type="ORF">PPERSA_07365</name>
</gene>